<evidence type="ECO:0000256" key="7">
    <source>
        <dbReference type="PROSITE-ProRule" id="PRU01016"/>
    </source>
</evidence>
<dbReference type="GO" id="GO:0003886">
    <property type="term" value="F:DNA (cytosine-5-)-methyltransferase activity"/>
    <property type="evidence" value="ECO:0007669"/>
    <property type="project" value="UniProtKB-EC"/>
</dbReference>
<evidence type="ECO:0000313" key="8">
    <source>
        <dbReference type="EMBL" id="MBK1816513.1"/>
    </source>
</evidence>
<evidence type="ECO:0000256" key="3">
    <source>
        <dbReference type="ARBA" id="ARBA00022679"/>
    </source>
</evidence>
<dbReference type="InterPro" id="IPR018117">
    <property type="entry name" value="C5_DNA_meth_AS"/>
</dbReference>
<comment type="similarity">
    <text evidence="7">Belongs to the class I-like SAM-binding methyltransferase superfamily. C5-methyltransferase family.</text>
</comment>
<feature type="active site" evidence="7">
    <location>
        <position position="74"/>
    </location>
</feature>
<evidence type="ECO:0000256" key="4">
    <source>
        <dbReference type="ARBA" id="ARBA00022691"/>
    </source>
</evidence>
<reference evidence="8" key="1">
    <citation type="submission" date="2021-01" db="EMBL/GenBank/DDBJ databases">
        <title>Modified the classification status of verrucomicrobia.</title>
        <authorList>
            <person name="Feng X."/>
        </authorList>
    </citation>
    <scope>NUCLEOTIDE SEQUENCE</scope>
    <source>
        <strain evidence="8">JCM 18052</strain>
    </source>
</reference>
<dbReference type="PANTHER" id="PTHR46098:SF1">
    <property type="entry name" value="TRNA (CYTOSINE(38)-C(5))-METHYLTRANSFERASE"/>
    <property type="match status" value="1"/>
</dbReference>
<dbReference type="Gene3D" id="3.40.50.150">
    <property type="entry name" value="Vaccinia Virus protein VP39"/>
    <property type="match status" value="1"/>
</dbReference>
<dbReference type="Pfam" id="PF00145">
    <property type="entry name" value="DNA_methylase"/>
    <property type="match status" value="2"/>
</dbReference>
<dbReference type="EC" id="2.1.1.37" evidence="1"/>
<keyword evidence="4 7" id="KW-0949">S-adenosyl-L-methionine</keyword>
<evidence type="ECO:0000256" key="2">
    <source>
        <dbReference type="ARBA" id="ARBA00022603"/>
    </source>
</evidence>
<sequence>MNVLCLCSGISAVSVATEELGWETIAFAEIEKFPSAVLAQRWPDKPNLGDITKFREWPEELLALVDMVAGGTPCQAFSLAGQRASLSDERGNLTLIYAHLISHIDQIRARHGRPPVVCLWENVPGVLNTDDNAFGCFLAALAGEIVPLAPPGGRWTDAGYVRGPERAIAWRLIDAQYFGVAQRRERVFALAGAGAFRPEEILFESEGVRRDSPPSRETGERVAGTLAQGSLGSGSACGGDGREAFLEIAPMAIQAGAMKENPNIGPDGVGIRTDGLAYTLEARPEVQAVAALGLIPAITGPLLANGKAAGSATMQDAQMGMLIPQVVPAVTSKWAKGSGGPSGDECQNLIATSFGEIARTLSARHDGIPCADRGPDIIAVSFAENSRHELRLEGGDGERTGCLSTGGGMPGQGVPMIAFAQNQLGEVRTSEVMGTLNTNSNASGRSTPMVASPSLGVRRLTPRECERLQAFPDDFTLIPYRGKPIEGCPDGPRYKALGNSWAVCCPRWICRRIHAWFLRN</sequence>
<evidence type="ECO:0000313" key="9">
    <source>
        <dbReference type="Proteomes" id="UP000600139"/>
    </source>
</evidence>
<protein>
    <recommendedName>
        <fullName evidence="1">DNA (cytosine-5-)-methyltransferase</fullName>
        <ecNumber evidence="1">2.1.1.37</ecNumber>
    </recommendedName>
</protein>
<gene>
    <name evidence="8" type="ORF">JIN84_12880</name>
</gene>
<evidence type="ECO:0000256" key="1">
    <source>
        <dbReference type="ARBA" id="ARBA00011975"/>
    </source>
</evidence>
<keyword evidence="9" id="KW-1185">Reference proteome</keyword>
<dbReference type="Gene3D" id="3.90.120.10">
    <property type="entry name" value="DNA Methylase, subunit A, domain 2"/>
    <property type="match status" value="1"/>
</dbReference>
<dbReference type="SUPFAM" id="SSF53335">
    <property type="entry name" value="S-adenosyl-L-methionine-dependent methyltransferases"/>
    <property type="match status" value="1"/>
</dbReference>
<dbReference type="InterPro" id="IPR001525">
    <property type="entry name" value="C5_MeTfrase"/>
</dbReference>
<dbReference type="InterPro" id="IPR029063">
    <property type="entry name" value="SAM-dependent_MTases_sf"/>
</dbReference>
<dbReference type="PROSITE" id="PS00094">
    <property type="entry name" value="C5_MTASE_1"/>
    <property type="match status" value="1"/>
</dbReference>
<dbReference type="InterPro" id="IPR050750">
    <property type="entry name" value="C5-MTase"/>
</dbReference>
<keyword evidence="3 7" id="KW-0808">Transferase</keyword>
<proteinExistence type="inferred from homology"/>
<keyword evidence="5" id="KW-0680">Restriction system</keyword>
<dbReference type="EMBL" id="JAENIK010000011">
    <property type="protein sequence ID" value="MBK1816513.1"/>
    <property type="molecule type" value="Genomic_DNA"/>
</dbReference>
<dbReference type="GO" id="GO:0009307">
    <property type="term" value="P:DNA restriction-modification system"/>
    <property type="evidence" value="ECO:0007669"/>
    <property type="project" value="UniProtKB-KW"/>
</dbReference>
<dbReference type="PROSITE" id="PS51679">
    <property type="entry name" value="SAM_MT_C5"/>
    <property type="match status" value="1"/>
</dbReference>
<organism evidence="8 9">
    <name type="scientific">Luteolibacter yonseiensis</name>
    <dbReference type="NCBI Taxonomy" id="1144680"/>
    <lineage>
        <taxon>Bacteria</taxon>
        <taxon>Pseudomonadati</taxon>
        <taxon>Verrucomicrobiota</taxon>
        <taxon>Verrucomicrobiia</taxon>
        <taxon>Verrucomicrobiales</taxon>
        <taxon>Verrucomicrobiaceae</taxon>
        <taxon>Luteolibacter</taxon>
    </lineage>
</organism>
<keyword evidence="2 7" id="KW-0489">Methyltransferase</keyword>
<comment type="caution">
    <text evidence="8">The sequence shown here is derived from an EMBL/GenBank/DDBJ whole genome shotgun (WGS) entry which is preliminary data.</text>
</comment>
<name>A0A934R184_9BACT</name>
<accession>A0A934R184</accession>
<dbReference type="RefSeq" id="WP_200351446.1">
    <property type="nucleotide sequence ID" value="NZ_BAABHZ010000006.1"/>
</dbReference>
<dbReference type="PANTHER" id="PTHR46098">
    <property type="entry name" value="TRNA (CYTOSINE(38)-C(5))-METHYLTRANSFERASE"/>
    <property type="match status" value="1"/>
</dbReference>
<evidence type="ECO:0000256" key="5">
    <source>
        <dbReference type="ARBA" id="ARBA00022747"/>
    </source>
</evidence>
<dbReference type="Proteomes" id="UP000600139">
    <property type="component" value="Unassembled WGS sequence"/>
</dbReference>
<evidence type="ECO:0000256" key="6">
    <source>
        <dbReference type="ARBA" id="ARBA00047422"/>
    </source>
</evidence>
<dbReference type="AlphaFoldDB" id="A0A934R184"/>
<dbReference type="GO" id="GO:0032259">
    <property type="term" value="P:methylation"/>
    <property type="evidence" value="ECO:0007669"/>
    <property type="project" value="UniProtKB-KW"/>
</dbReference>
<comment type="catalytic activity">
    <reaction evidence="6">
        <text>a 2'-deoxycytidine in DNA + S-adenosyl-L-methionine = a 5-methyl-2'-deoxycytidine in DNA + S-adenosyl-L-homocysteine + H(+)</text>
        <dbReference type="Rhea" id="RHEA:13681"/>
        <dbReference type="Rhea" id="RHEA-COMP:11369"/>
        <dbReference type="Rhea" id="RHEA-COMP:11370"/>
        <dbReference type="ChEBI" id="CHEBI:15378"/>
        <dbReference type="ChEBI" id="CHEBI:57856"/>
        <dbReference type="ChEBI" id="CHEBI:59789"/>
        <dbReference type="ChEBI" id="CHEBI:85452"/>
        <dbReference type="ChEBI" id="CHEBI:85454"/>
        <dbReference type="EC" id="2.1.1.37"/>
    </reaction>
</comment>